<gene>
    <name evidence="2" type="ORF">DCS_04835</name>
</gene>
<evidence type="ECO:0000256" key="1">
    <source>
        <dbReference type="SAM" id="Phobius"/>
    </source>
</evidence>
<dbReference type="GeneID" id="63717478"/>
<keyword evidence="1" id="KW-1133">Transmembrane helix</keyword>
<reference evidence="2 3" key="1">
    <citation type="journal article" date="2016" name="Sci. Rep.">
        <title>Insights into Adaptations to a Near-Obligate Nematode Endoparasitic Lifestyle from the Finished Genome of Drechmeria coniospora.</title>
        <authorList>
            <person name="Zhang L."/>
            <person name="Zhou Z."/>
            <person name="Guo Q."/>
            <person name="Fokkens L."/>
            <person name="Miskei M."/>
            <person name="Pocsi I."/>
            <person name="Zhang W."/>
            <person name="Chen M."/>
            <person name="Wang L."/>
            <person name="Sun Y."/>
            <person name="Donzelli B.G."/>
            <person name="Gibson D.M."/>
            <person name="Nelson D.R."/>
            <person name="Luo J.G."/>
            <person name="Rep M."/>
            <person name="Liu H."/>
            <person name="Yang S."/>
            <person name="Wang J."/>
            <person name="Krasnoff S.B."/>
            <person name="Xu Y."/>
            <person name="Molnar I."/>
            <person name="Lin M."/>
        </authorList>
    </citation>
    <scope>NUCLEOTIDE SEQUENCE [LARGE SCALE GENOMIC DNA]</scope>
    <source>
        <strain evidence="2 3">ARSEF 6962</strain>
    </source>
</reference>
<evidence type="ECO:0000313" key="3">
    <source>
        <dbReference type="Proteomes" id="UP000076580"/>
    </source>
</evidence>
<protein>
    <submittedName>
        <fullName evidence="2">Uncharacterized protein</fullName>
    </submittedName>
</protein>
<dbReference type="InParanoid" id="A0A151GLE1"/>
<dbReference type="EMBL" id="LAYC01000002">
    <property type="protein sequence ID" value="KYK57822.1"/>
    <property type="molecule type" value="Genomic_DNA"/>
</dbReference>
<dbReference type="STRING" id="98403.A0A151GLE1"/>
<proteinExistence type="predicted"/>
<dbReference type="AlphaFoldDB" id="A0A151GLE1"/>
<sequence length="537" mass="55705">MSTRGARTVEHDDADLCKACIMRDYEYFDEGKLLHASRVNKDRTSLGKKILTRGAIMFGLIALVFGIGLLASHCRMLAMVPLPYLANGDNSDGASPPEAELIHAEQMVSEAAHELARRGECGEDGIPYNLAGNVVMAQIAGSSGLGTGTGTGTGTGIPFRINGTVGAVGTTGYTLTAKRGTGRSTETGSVEASVMETSQTASELETIPFGVSIPISTQTAVSTIYSIRTTDEFTTRATQTTAITYVPPESEEDGCTADPTTKTLSVYVTVSPVPIVTITAGRLTATQYDTDVSFTDGLPDVTLSELPSTRTAVLTHVSFTNGPPDVTISALPDTQTDVLTDVSFTAGPPDATVSGKPSTVTHIEASISPSQFTTITITNLWGTFSPQPLTTVTETDTTQRTVTEYKSVTVTAEQSTGEITITITDPFNLPASSTSTSTSANAYSSALGEALTPMPSEPDVVVTQTFTTTVKGGPPAVSFTTVRVPARGTNGTVDATPSAVVVSDGGKRTAPRGWGSSNGSGSLGCLIMLGALIVLAL</sequence>
<keyword evidence="3" id="KW-1185">Reference proteome</keyword>
<keyword evidence="1" id="KW-0472">Membrane</keyword>
<keyword evidence="1" id="KW-0812">Transmembrane</keyword>
<organism evidence="2 3">
    <name type="scientific">Drechmeria coniospora</name>
    <name type="common">Nematophagous fungus</name>
    <name type="synonym">Meria coniospora</name>
    <dbReference type="NCBI Taxonomy" id="98403"/>
    <lineage>
        <taxon>Eukaryota</taxon>
        <taxon>Fungi</taxon>
        <taxon>Dikarya</taxon>
        <taxon>Ascomycota</taxon>
        <taxon>Pezizomycotina</taxon>
        <taxon>Sordariomycetes</taxon>
        <taxon>Hypocreomycetidae</taxon>
        <taxon>Hypocreales</taxon>
        <taxon>Ophiocordycipitaceae</taxon>
        <taxon>Drechmeria</taxon>
    </lineage>
</organism>
<dbReference type="Proteomes" id="UP000076580">
    <property type="component" value="Chromosome 02"/>
</dbReference>
<feature type="transmembrane region" description="Helical" evidence="1">
    <location>
        <begin position="50"/>
        <end position="71"/>
    </location>
</feature>
<name>A0A151GLE1_DRECN</name>
<comment type="caution">
    <text evidence="2">The sequence shown here is derived from an EMBL/GenBank/DDBJ whole genome shotgun (WGS) entry which is preliminary data.</text>
</comment>
<evidence type="ECO:0000313" key="2">
    <source>
        <dbReference type="EMBL" id="KYK57822.1"/>
    </source>
</evidence>
<dbReference type="RefSeq" id="XP_040657174.1">
    <property type="nucleotide sequence ID" value="XM_040802141.1"/>
</dbReference>
<accession>A0A151GLE1</accession>